<dbReference type="GO" id="GO:0030246">
    <property type="term" value="F:carbohydrate binding"/>
    <property type="evidence" value="ECO:0007669"/>
    <property type="project" value="UniProtKB-KW"/>
</dbReference>
<feature type="compositionally biased region" description="Acidic residues" evidence="3">
    <location>
        <begin position="534"/>
        <end position="554"/>
    </location>
</feature>
<feature type="domain" description="LamG-like jellyroll fold" evidence="5">
    <location>
        <begin position="647"/>
        <end position="807"/>
    </location>
</feature>
<keyword evidence="7" id="KW-1185">Reference proteome</keyword>
<dbReference type="Pfam" id="PF20009">
    <property type="entry name" value="GEVED"/>
    <property type="match status" value="1"/>
</dbReference>
<dbReference type="InterPro" id="IPR006558">
    <property type="entry name" value="LamG-like"/>
</dbReference>
<dbReference type="Pfam" id="PF13385">
    <property type="entry name" value="Laminin_G_3"/>
    <property type="match status" value="1"/>
</dbReference>
<dbReference type="InterPro" id="IPR028974">
    <property type="entry name" value="TSP_type-3_rpt"/>
</dbReference>
<name>A0A4R1RR62_9FLAO</name>
<organism evidence="6 7">
    <name type="scientific">Mariniflexile fucanivorans</name>
    <dbReference type="NCBI Taxonomy" id="264023"/>
    <lineage>
        <taxon>Bacteria</taxon>
        <taxon>Pseudomonadati</taxon>
        <taxon>Bacteroidota</taxon>
        <taxon>Flavobacteriia</taxon>
        <taxon>Flavobacteriales</taxon>
        <taxon>Flavobacteriaceae</taxon>
        <taxon>Mariniflexile</taxon>
    </lineage>
</organism>
<dbReference type="Gene3D" id="4.10.1080.10">
    <property type="entry name" value="TSP type-3 repeat"/>
    <property type="match status" value="1"/>
</dbReference>
<keyword evidence="1 4" id="KW-0732">Signal</keyword>
<evidence type="ECO:0000256" key="4">
    <source>
        <dbReference type="SAM" id="SignalP"/>
    </source>
</evidence>
<feature type="signal peptide" evidence="4">
    <location>
        <begin position="1"/>
        <end position="28"/>
    </location>
</feature>
<proteinExistence type="predicted"/>
<dbReference type="InterPro" id="IPR013320">
    <property type="entry name" value="ConA-like_dom_sf"/>
</dbReference>
<feature type="chain" id="PRO_5020674449" evidence="4">
    <location>
        <begin position="29"/>
        <end position="1510"/>
    </location>
</feature>
<keyword evidence="2" id="KW-1015">Disulfide bond</keyword>
<keyword evidence="6" id="KW-0430">Lectin</keyword>
<dbReference type="GO" id="GO:0005975">
    <property type="term" value="P:carbohydrate metabolic process"/>
    <property type="evidence" value="ECO:0007669"/>
    <property type="project" value="UniProtKB-ARBA"/>
</dbReference>
<dbReference type="RefSeq" id="WP_132214243.1">
    <property type="nucleotide sequence ID" value="NZ_OX156936.1"/>
</dbReference>
<comment type="caution">
    <text evidence="6">The sequence shown here is derived from an EMBL/GenBank/DDBJ whole genome shotgun (WGS) entry which is preliminary data.</text>
</comment>
<protein>
    <submittedName>
        <fullName evidence="6">Concanavalin A-like lectin/glucanase superfamily protein</fullName>
    </submittedName>
</protein>
<dbReference type="OrthoDB" id="2582440at2"/>
<evidence type="ECO:0000313" key="7">
    <source>
        <dbReference type="Proteomes" id="UP000295455"/>
    </source>
</evidence>
<dbReference type="GO" id="GO:0004553">
    <property type="term" value="F:hydrolase activity, hydrolyzing O-glycosyl compounds"/>
    <property type="evidence" value="ECO:0007669"/>
    <property type="project" value="UniProtKB-ARBA"/>
</dbReference>
<dbReference type="Proteomes" id="UP000295455">
    <property type="component" value="Unassembled WGS sequence"/>
</dbReference>
<evidence type="ECO:0000256" key="3">
    <source>
        <dbReference type="SAM" id="MobiDB-lite"/>
    </source>
</evidence>
<evidence type="ECO:0000259" key="5">
    <source>
        <dbReference type="SMART" id="SM00560"/>
    </source>
</evidence>
<dbReference type="SUPFAM" id="SSF103647">
    <property type="entry name" value="TSP type-3 repeat"/>
    <property type="match status" value="2"/>
</dbReference>
<reference evidence="6 7" key="1">
    <citation type="submission" date="2019-03" db="EMBL/GenBank/DDBJ databases">
        <title>Genomic Encyclopedia of Type Strains, Phase IV (KMG-IV): sequencing the most valuable type-strain genomes for metagenomic binning, comparative biology and taxonomic classification.</title>
        <authorList>
            <person name="Goeker M."/>
        </authorList>
    </citation>
    <scope>NUCLEOTIDE SEQUENCE [LARGE SCALE GENOMIC DNA]</scope>
    <source>
        <strain evidence="6 7">DSM 18792</strain>
    </source>
</reference>
<dbReference type="GO" id="GO:0005509">
    <property type="term" value="F:calcium ion binding"/>
    <property type="evidence" value="ECO:0007669"/>
    <property type="project" value="InterPro"/>
</dbReference>
<dbReference type="InterPro" id="IPR045474">
    <property type="entry name" value="GEVED"/>
</dbReference>
<sequence>MKKNYVRPRYAIVLLLFFGSFFSSNLFAQYCTPANINNYNTYYISNVELGSINMASSGSTGGYTYYSSVPATDVTVGETINGTVSIVLNGWNTSSNTIAVWMNFNENSDDDFEDSGERFLFTVTNATNMWWFNKIINVPINIPVPATAQTGLSRIRVGLRNGTSNNFTSCDYDWGVGEVEDYKINLVSNIDTDGDGIFDSVDLDNDNDGILDKQENNILSYGGFENVSVTSNGNNLTAQGINATTILPWVLIPGGLGSGGSPNIVQVDGGVYNYGNGGPPFDADSNTNTVGQKQHYFDINGEADIYQSFSINSTTNVTYSGYFSPRDNNSTATAKIAIYSGVGNNIMGATLVANTGTISLPIQNGSSAATPWTLVQGTVTLSPGTYSYVVTMSNYGNFDEGSVKVTNSNLDSDGDGIANIFDLDSDNDGILDAEEAGHGKSHTNGVVNGSVGTDGIPDAVQDSANNSVTNYVVKESKDDADYILNYLDLDSDGDGIPDNVEAQTTLGYVAPSGSINAGGVDNNYTAGLNPINTDAEDNEDYLDLDSDNEGDNDTSEAGLTLSGNDADFDGLDNSVDTTADYTDVNGNINNPVSLPDTDGDVNSGGDVDFRDTVYTIANVPSEAMLYFDGVNDYLDTSSLITNWTESTIMGWVKIESDDAGNLPTNYSLFGQENVRLYITKARTPAFLVYTQKQITSGSNNPSNIQVQPASSKNIKMVNDRWYHVAGVFNSSTKTLKLYLNGELVNTTTNSKLNSELLTKNFNGSTHIYSTRGFVVGRYPTNTSTTGADYFRGNMDEVRVFNKALTDDQLQQMVYQEIENNEGNVKGKILPKEIQDFGSLEKVSWSNLQAYYTMNDIANNTVADYSSNNHELQMHNITNLNEQTAPIPYVSQASGDWSSNDIWLYGNVWDVSEIQNKDWAIVHIKNDVTTSISHTNLGLIVDADKTLTVEGDNFIKNTWYLELNGTIDLMNDSQLIQTVNSDLVTSENGKLLRRQEGTSNAFRYNYWSSPVGAKAATSLIDNNASTGNTNNSAFKLNMLKDESKFNMSFTTAYNQIGKISKTWLYTYKNGVTYWDWVSINPETTSLSPGTGYSQKGTGNAGLQQQYIFEGKPNNGTILVNVTDKGGEGSVSSVSKTEYLLGNPYPSALDIEKFINDNAGVIDGTLQLWQQWAGDSHYLDQYQGGYAQVNNLDAVRASQFVGIYGATTGALEGTLPPTKYLPIGQGFVVEIVGNGTVEFNNSQRVFIKEADADGTYNNGSTFFKSSNSKSKETSTYSEEQTSSMQKIRLEFNSVVGPKMKRELVLGFSDYTTDSYDYGYDAECGDLNNNDFNLNLEGKNMNMQAYGSITSDKIIPLNFKSSGNNSFEIKATEFVGIGDDQEVYLRDNDTDTYYDLKQSSAYSFTSPVGKFDKRFEIVFQSKQQSLGTEEAAISENFIYFQNTTNTLYGKKLNTSIDKLAIVNMRGQTVLEFNNVSPEVLNNGIKINNVSIGTYVAWFRTKSGQVITKKIIVN</sequence>
<dbReference type="SUPFAM" id="SSF49899">
    <property type="entry name" value="Concanavalin A-like lectins/glucanases"/>
    <property type="match status" value="1"/>
</dbReference>
<dbReference type="EMBL" id="SLUP01000001">
    <property type="protein sequence ID" value="TCL68923.1"/>
    <property type="molecule type" value="Genomic_DNA"/>
</dbReference>
<dbReference type="Gene3D" id="2.60.120.200">
    <property type="match status" value="1"/>
</dbReference>
<dbReference type="SMART" id="SM00560">
    <property type="entry name" value="LamGL"/>
    <property type="match status" value="1"/>
</dbReference>
<evidence type="ECO:0000256" key="2">
    <source>
        <dbReference type="ARBA" id="ARBA00023157"/>
    </source>
</evidence>
<feature type="region of interest" description="Disordered" evidence="3">
    <location>
        <begin position="528"/>
        <end position="603"/>
    </location>
</feature>
<feature type="compositionally biased region" description="Polar residues" evidence="3">
    <location>
        <begin position="574"/>
        <end position="592"/>
    </location>
</feature>
<evidence type="ECO:0000256" key="1">
    <source>
        <dbReference type="ARBA" id="ARBA00022729"/>
    </source>
</evidence>
<accession>A0A4R1RR62</accession>
<gene>
    <name evidence="6" type="ORF">EV196_101349</name>
</gene>
<evidence type="ECO:0000313" key="6">
    <source>
        <dbReference type="EMBL" id="TCL68923.1"/>
    </source>
</evidence>